<dbReference type="GO" id="GO:0020037">
    <property type="term" value="F:heme binding"/>
    <property type="evidence" value="ECO:0007669"/>
    <property type="project" value="InterPro"/>
</dbReference>
<keyword evidence="3 7" id="KW-0479">Metal-binding</keyword>
<dbReference type="PRINTS" id="PR00385">
    <property type="entry name" value="P450"/>
</dbReference>
<keyword evidence="4 8" id="KW-0560">Oxidoreductase</keyword>
<evidence type="ECO:0000313" key="10">
    <source>
        <dbReference type="Proteomes" id="UP000054107"/>
    </source>
</evidence>
<accession>A0A0B7NB52</accession>
<feature type="binding site" description="axial binding residue" evidence="7">
    <location>
        <position position="469"/>
    </location>
    <ligand>
        <name>heme</name>
        <dbReference type="ChEBI" id="CHEBI:30413"/>
    </ligand>
    <ligandPart>
        <name>Fe</name>
        <dbReference type="ChEBI" id="CHEBI:18248"/>
    </ligandPart>
</feature>
<dbReference type="InterPro" id="IPR002401">
    <property type="entry name" value="Cyt_P450_E_grp-I"/>
</dbReference>
<evidence type="ECO:0000256" key="4">
    <source>
        <dbReference type="ARBA" id="ARBA00023002"/>
    </source>
</evidence>
<keyword evidence="10" id="KW-1185">Reference proteome</keyword>
<sequence>MAIENFMQSYNRAIENVLPILRKRSKASYIGMAIMCIVIKQVYSAYSVPKHLQRFPKVSFLSMIRSYLIKEAVVERTKRLVTPLTDAGHGFYVCKIPLTWTVFVTDPIAAKTLLLKTEFFPKSHAFFDALGDNSPAVQFLGRENVAASNGEIWKKQRKFMNPAFLRSSPVKTFSSVTHNLIKVIETQSDAVPIANCMKAFTIDALGLSAFGFDFQSLNGDPEGWTETYNIAIAGLFDPFINIFVKVDFMMNYISSKRKRINKAITRFNSMLEDLANKRRQEILNGETLGVPENEKDLLTLMIEADIREGSRTTSTELRHNIALFFLAGHDTTAHTLAFCLYNLAKNKHVQAKARAEVLDILGDEPKDVDPTMEDLKRMDYLNMVIKENLRRCGPVDKLLSRDTAEDIDLNGTLIPKGQKISIDFNSIHMNPKLWHNPEEFVPERFEPGGEFDQHTGFTWLPFSHGSRQCIGMNFSLTEQKVLLSMICKRAIEEI</sequence>
<dbReference type="SUPFAM" id="SSF48264">
    <property type="entry name" value="Cytochrome P450"/>
    <property type="match status" value="1"/>
</dbReference>
<proteinExistence type="inferred from homology"/>
<dbReference type="Proteomes" id="UP000054107">
    <property type="component" value="Unassembled WGS sequence"/>
</dbReference>
<gene>
    <name evidence="9" type="primary">PARPA_06609.1 scaffold 22734</name>
</gene>
<dbReference type="EMBL" id="LN728061">
    <property type="protein sequence ID" value="CEP12638.1"/>
    <property type="molecule type" value="Genomic_DNA"/>
</dbReference>
<dbReference type="STRING" id="35722.A0A0B7NB52"/>
<organism evidence="9 10">
    <name type="scientific">Parasitella parasitica</name>
    <dbReference type="NCBI Taxonomy" id="35722"/>
    <lineage>
        <taxon>Eukaryota</taxon>
        <taxon>Fungi</taxon>
        <taxon>Fungi incertae sedis</taxon>
        <taxon>Mucoromycota</taxon>
        <taxon>Mucoromycotina</taxon>
        <taxon>Mucoromycetes</taxon>
        <taxon>Mucorales</taxon>
        <taxon>Mucorineae</taxon>
        <taxon>Mucoraceae</taxon>
        <taxon>Parasitella</taxon>
    </lineage>
</organism>
<evidence type="ECO:0000256" key="5">
    <source>
        <dbReference type="ARBA" id="ARBA00023004"/>
    </source>
</evidence>
<dbReference type="InterPro" id="IPR050196">
    <property type="entry name" value="Cytochrome_P450_Monoox"/>
</dbReference>
<dbReference type="AlphaFoldDB" id="A0A0B7NB52"/>
<dbReference type="OrthoDB" id="1470350at2759"/>
<evidence type="ECO:0000256" key="3">
    <source>
        <dbReference type="ARBA" id="ARBA00022723"/>
    </source>
</evidence>
<dbReference type="InterPro" id="IPR001128">
    <property type="entry name" value="Cyt_P450"/>
</dbReference>
<reference evidence="9 10" key="1">
    <citation type="submission" date="2014-09" db="EMBL/GenBank/DDBJ databases">
        <authorList>
            <person name="Ellenberger Sabrina"/>
        </authorList>
    </citation>
    <scope>NUCLEOTIDE SEQUENCE [LARGE SCALE GENOMIC DNA]</scope>
    <source>
        <strain evidence="9 10">CBS 412.66</strain>
    </source>
</reference>
<dbReference type="PANTHER" id="PTHR24291:SF50">
    <property type="entry name" value="BIFUNCTIONAL ALBAFLAVENONE MONOOXYGENASE_TERPENE SYNTHASE"/>
    <property type="match status" value="1"/>
</dbReference>
<dbReference type="Pfam" id="PF00067">
    <property type="entry name" value="p450"/>
    <property type="match status" value="1"/>
</dbReference>
<dbReference type="PRINTS" id="PR00463">
    <property type="entry name" value="EP450I"/>
</dbReference>
<evidence type="ECO:0008006" key="11">
    <source>
        <dbReference type="Google" id="ProtNLM"/>
    </source>
</evidence>
<dbReference type="GO" id="GO:0016705">
    <property type="term" value="F:oxidoreductase activity, acting on paired donors, with incorporation or reduction of molecular oxygen"/>
    <property type="evidence" value="ECO:0007669"/>
    <property type="project" value="InterPro"/>
</dbReference>
<comment type="similarity">
    <text evidence="1 8">Belongs to the cytochrome P450 family.</text>
</comment>
<keyword evidence="6 8" id="KW-0503">Monooxygenase</keyword>
<evidence type="ECO:0000256" key="1">
    <source>
        <dbReference type="ARBA" id="ARBA00010617"/>
    </source>
</evidence>
<evidence type="ECO:0000256" key="6">
    <source>
        <dbReference type="ARBA" id="ARBA00023033"/>
    </source>
</evidence>
<dbReference type="GO" id="GO:0005506">
    <property type="term" value="F:iron ion binding"/>
    <property type="evidence" value="ECO:0007669"/>
    <property type="project" value="InterPro"/>
</dbReference>
<dbReference type="InterPro" id="IPR017972">
    <property type="entry name" value="Cyt_P450_CS"/>
</dbReference>
<dbReference type="PANTHER" id="PTHR24291">
    <property type="entry name" value="CYTOCHROME P450 FAMILY 4"/>
    <property type="match status" value="1"/>
</dbReference>
<dbReference type="InterPro" id="IPR036396">
    <property type="entry name" value="Cyt_P450_sf"/>
</dbReference>
<evidence type="ECO:0000256" key="8">
    <source>
        <dbReference type="RuleBase" id="RU000461"/>
    </source>
</evidence>
<comment type="cofactor">
    <cofactor evidence="7">
        <name>heme</name>
        <dbReference type="ChEBI" id="CHEBI:30413"/>
    </cofactor>
</comment>
<evidence type="ECO:0000256" key="7">
    <source>
        <dbReference type="PIRSR" id="PIRSR602401-1"/>
    </source>
</evidence>
<evidence type="ECO:0000313" key="9">
    <source>
        <dbReference type="EMBL" id="CEP12638.1"/>
    </source>
</evidence>
<name>A0A0B7NB52_9FUNG</name>
<keyword evidence="2 7" id="KW-0349">Heme</keyword>
<dbReference type="PROSITE" id="PS00086">
    <property type="entry name" value="CYTOCHROME_P450"/>
    <property type="match status" value="1"/>
</dbReference>
<protein>
    <recommendedName>
        <fullName evidence="11">Cytochrome P450</fullName>
    </recommendedName>
</protein>
<dbReference type="Gene3D" id="1.10.630.10">
    <property type="entry name" value="Cytochrome P450"/>
    <property type="match status" value="1"/>
</dbReference>
<keyword evidence="5 7" id="KW-0408">Iron</keyword>
<evidence type="ECO:0000256" key="2">
    <source>
        <dbReference type="ARBA" id="ARBA00022617"/>
    </source>
</evidence>
<dbReference type="GO" id="GO:0004497">
    <property type="term" value="F:monooxygenase activity"/>
    <property type="evidence" value="ECO:0007669"/>
    <property type="project" value="UniProtKB-KW"/>
</dbReference>